<sequence length="452" mass="53277">MTRRKPSDVDQQQHYFSHWEQSCDRALQQCISHGSCVRSWELFINTCTVDTLHHRCNASNRTACIYAFQGLSWTPVFNCTCKNTYDNGKCISAQSYLKNNLCVYEYFGLGRNKYEQFEYSSTYISPTINYPKIQETYRPVIEEQLRKWSDAQLPQIRNSSNTGILPNAKKKFDKHYHYPGRIERIDDSSRNTESQERFNRPDSTANAERSDSAKSHQWTQKDSRRNYHATMQQNYIRTRERLRNEQPASSYSPFIPSTPRQNLEEHWVSTTPPVTKPQQQRNKFSSVYWEYDTANRQWRSRNRPPHNQPSVERTRFVDGRKNAYVQRNYGERKGGGSYDRITTTPKPYIPGTTKRFLHTTTVPLTRHMKRPHIQTIERSKQPEPDSAITYSSYPSNISKLSNWNRKQNLVYSTHSIHDNNEKMKQQRTRLDNDAGIYSKNTAKTPDVKKYVF</sequence>
<dbReference type="SUPFAM" id="SSF110035">
    <property type="entry name" value="GDNF receptor-like"/>
    <property type="match status" value="1"/>
</dbReference>
<dbReference type="Proteomes" id="UP000274131">
    <property type="component" value="Unassembled WGS sequence"/>
</dbReference>
<dbReference type="InterPro" id="IPR037193">
    <property type="entry name" value="GDNF_alpha"/>
</dbReference>
<protein>
    <submittedName>
        <fullName evidence="4">GDNF domain-containing protein</fullName>
    </submittedName>
</protein>
<evidence type="ECO:0000256" key="1">
    <source>
        <dbReference type="SAM" id="MobiDB-lite"/>
    </source>
</evidence>
<organism evidence="4">
    <name type="scientific">Enterobius vermicularis</name>
    <name type="common">Human pinworm</name>
    <dbReference type="NCBI Taxonomy" id="51028"/>
    <lineage>
        <taxon>Eukaryota</taxon>
        <taxon>Metazoa</taxon>
        <taxon>Ecdysozoa</taxon>
        <taxon>Nematoda</taxon>
        <taxon>Chromadorea</taxon>
        <taxon>Rhabditida</taxon>
        <taxon>Spirurina</taxon>
        <taxon>Oxyuridomorpha</taxon>
        <taxon>Oxyuroidea</taxon>
        <taxon>Oxyuridae</taxon>
        <taxon>Enterobius</taxon>
    </lineage>
</organism>
<proteinExistence type="predicted"/>
<dbReference type="EMBL" id="UXUI01011740">
    <property type="protein sequence ID" value="VDD96478.1"/>
    <property type="molecule type" value="Genomic_DNA"/>
</dbReference>
<evidence type="ECO:0000313" key="3">
    <source>
        <dbReference type="Proteomes" id="UP000274131"/>
    </source>
</evidence>
<reference evidence="4" key="1">
    <citation type="submission" date="2017-02" db="UniProtKB">
        <authorList>
            <consortium name="WormBaseParasite"/>
        </authorList>
    </citation>
    <scope>IDENTIFICATION</scope>
</reference>
<dbReference type="WBParaSite" id="EVEC_0001198401-mRNA-1">
    <property type="protein sequence ID" value="EVEC_0001198401-mRNA-1"/>
    <property type="gene ID" value="EVEC_0001198401"/>
</dbReference>
<feature type="region of interest" description="Disordered" evidence="1">
    <location>
        <begin position="329"/>
        <end position="353"/>
    </location>
</feature>
<feature type="compositionally biased region" description="Basic and acidic residues" evidence="1">
    <location>
        <begin position="180"/>
        <end position="200"/>
    </location>
</feature>
<accession>A0A0N4VM33</accession>
<reference evidence="2 3" key="2">
    <citation type="submission" date="2018-10" db="EMBL/GenBank/DDBJ databases">
        <authorList>
            <consortium name="Pathogen Informatics"/>
        </authorList>
    </citation>
    <scope>NUCLEOTIDE SEQUENCE [LARGE SCALE GENOMIC DNA]</scope>
</reference>
<feature type="region of interest" description="Disordered" evidence="1">
    <location>
        <begin position="176"/>
        <end position="259"/>
    </location>
</feature>
<name>A0A0N4VM33_ENTVE</name>
<evidence type="ECO:0000313" key="4">
    <source>
        <dbReference type="WBParaSite" id="EVEC_0001198401-mRNA-1"/>
    </source>
</evidence>
<gene>
    <name evidence="2" type="ORF">EVEC_LOCUS11229</name>
</gene>
<keyword evidence="3" id="KW-1185">Reference proteome</keyword>
<evidence type="ECO:0000313" key="2">
    <source>
        <dbReference type="EMBL" id="VDD96478.1"/>
    </source>
</evidence>
<dbReference type="AlphaFoldDB" id="A0A0N4VM33"/>
<feature type="compositionally biased region" description="Basic and acidic residues" evidence="1">
    <location>
        <begin position="208"/>
        <end position="225"/>
    </location>
</feature>